<keyword evidence="2" id="KW-1185">Reference proteome</keyword>
<evidence type="ECO:0000313" key="1">
    <source>
        <dbReference type="EMBL" id="KAF9789333.1"/>
    </source>
</evidence>
<gene>
    <name evidence="1" type="ORF">BJ322DRAFT_983365</name>
</gene>
<dbReference type="OrthoDB" id="2687443at2759"/>
<name>A0A9P6HL06_9AGAM</name>
<proteinExistence type="predicted"/>
<reference evidence="1" key="1">
    <citation type="journal article" date="2020" name="Nat. Commun.">
        <title>Large-scale genome sequencing of mycorrhizal fungi provides insights into the early evolution of symbiotic traits.</title>
        <authorList>
            <person name="Miyauchi S."/>
            <person name="Kiss E."/>
            <person name="Kuo A."/>
            <person name="Drula E."/>
            <person name="Kohler A."/>
            <person name="Sanchez-Garcia M."/>
            <person name="Morin E."/>
            <person name="Andreopoulos B."/>
            <person name="Barry K.W."/>
            <person name="Bonito G."/>
            <person name="Buee M."/>
            <person name="Carver A."/>
            <person name="Chen C."/>
            <person name="Cichocki N."/>
            <person name="Clum A."/>
            <person name="Culley D."/>
            <person name="Crous P.W."/>
            <person name="Fauchery L."/>
            <person name="Girlanda M."/>
            <person name="Hayes R.D."/>
            <person name="Keri Z."/>
            <person name="LaButti K."/>
            <person name="Lipzen A."/>
            <person name="Lombard V."/>
            <person name="Magnuson J."/>
            <person name="Maillard F."/>
            <person name="Murat C."/>
            <person name="Nolan M."/>
            <person name="Ohm R.A."/>
            <person name="Pangilinan J."/>
            <person name="Pereira M.F."/>
            <person name="Perotto S."/>
            <person name="Peter M."/>
            <person name="Pfister S."/>
            <person name="Riley R."/>
            <person name="Sitrit Y."/>
            <person name="Stielow J.B."/>
            <person name="Szollosi G."/>
            <person name="Zifcakova L."/>
            <person name="Stursova M."/>
            <person name="Spatafora J.W."/>
            <person name="Tedersoo L."/>
            <person name="Vaario L.M."/>
            <person name="Yamada A."/>
            <person name="Yan M."/>
            <person name="Wang P."/>
            <person name="Xu J."/>
            <person name="Bruns T."/>
            <person name="Baldrian P."/>
            <person name="Vilgalys R."/>
            <person name="Dunand C."/>
            <person name="Henrissat B."/>
            <person name="Grigoriev I.V."/>
            <person name="Hibbett D."/>
            <person name="Nagy L.G."/>
            <person name="Martin F.M."/>
        </authorList>
    </citation>
    <scope>NUCLEOTIDE SEQUENCE</scope>
    <source>
        <strain evidence="1">UH-Tt-Lm1</strain>
    </source>
</reference>
<dbReference type="Proteomes" id="UP000736335">
    <property type="component" value="Unassembled WGS sequence"/>
</dbReference>
<organism evidence="1 2">
    <name type="scientific">Thelephora terrestris</name>
    <dbReference type="NCBI Taxonomy" id="56493"/>
    <lineage>
        <taxon>Eukaryota</taxon>
        <taxon>Fungi</taxon>
        <taxon>Dikarya</taxon>
        <taxon>Basidiomycota</taxon>
        <taxon>Agaricomycotina</taxon>
        <taxon>Agaricomycetes</taxon>
        <taxon>Thelephorales</taxon>
        <taxon>Thelephoraceae</taxon>
        <taxon>Thelephora</taxon>
    </lineage>
</organism>
<comment type="caution">
    <text evidence="1">The sequence shown here is derived from an EMBL/GenBank/DDBJ whole genome shotgun (WGS) entry which is preliminary data.</text>
</comment>
<dbReference type="AlphaFoldDB" id="A0A9P6HL06"/>
<protein>
    <submittedName>
        <fullName evidence="1">Uncharacterized protein</fullName>
    </submittedName>
</protein>
<dbReference type="EMBL" id="WIUZ02000003">
    <property type="protein sequence ID" value="KAF9789333.1"/>
    <property type="molecule type" value="Genomic_DNA"/>
</dbReference>
<reference evidence="1" key="2">
    <citation type="submission" date="2020-11" db="EMBL/GenBank/DDBJ databases">
        <authorList>
            <consortium name="DOE Joint Genome Institute"/>
            <person name="Kuo A."/>
            <person name="Miyauchi S."/>
            <person name="Kiss E."/>
            <person name="Drula E."/>
            <person name="Kohler A."/>
            <person name="Sanchez-Garcia M."/>
            <person name="Andreopoulos B."/>
            <person name="Barry K.W."/>
            <person name="Bonito G."/>
            <person name="Buee M."/>
            <person name="Carver A."/>
            <person name="Chen C."/>
            <person name="Cichocki N."/>
            <person name="Clum A."/>
            <person name="Culley D."/>
            <person name="Crous P.W."/>
            <person name="Fauchery L."/>
            <person name="Girlanda M."/>
            <person name="Hayes R."/>
            <person name="Keri Z."/>
            <person name="Labutti K."/>
            <person name="Lipzen A."/>
            <person name="Lombard V."/>
            <person name="Magnuson J."/>
            <person name="Maillard F."/>
            <person name="Morin E."/>
            <person name="Murat C."/>
            <person name="Nolan M."/>
            <person name="Ohm R."/>
            <person name="Pangilinan J."/>
            <person name="Pereira M."/>
            <person name="Perotto S."/>
            <person name="Peter M."/>
            <person name="Riley R."/>
            <person name="Sitrit Y."/>
            <person name="Stielow B."/>
            <person name="Szollosi G."/>
            <person name="Zifcakova L."/>
            <person name="Stursova M."/>
            <person name="Spatafora J.W."/>
            <person name="Tedersoo L."/>
            <person name="Vaario L.-M."/>
            <person name="Yamada A."/>
            <person name="Yan M."/>
            <person name="Wang P."/>
            <person name="Xu J."/>
            <person name="Bruns T."/>
            <person name="Baldrian P."/>
            <person name="Vilgalys R."/>
            <person name="Henrissat B."/>
            <person name="Grigoriev I.V."/>
            <person name="Hibbett D."/>
            <person name="Nagy L.G."/>
            <person name="Martin F.M."/>
        </authorList>
    </citation>
    <scope>NUCLEOTIDE SEQUENCE</scope>
    <source>
        <strain evidence="1">UH-Tt-Lm1</strain>
    </source>
</reference>
<sequence>PPASSNTPSPSLTHSIANAPHRTQLMSSTTSIALYPLQRLGTRFIAACGSSGHRLSISTLKTEREMCSNLEWQLNVEPSALKDFESMVWMDFKGLGPYPSQYTLPLPS</sequence>
<evidence type="ECO:0000313" key="2">
    <source>
        <dbReference type="Proteomes" id="UP000736335"/>
    </source>
</evidence>
<feature type="non-terminal residue" evidence="1">
    <location>
        <position position="1"/>
    </location>
</feature>
<feature type="non-terminal residue" evidence="1">
    <location>
        <position position="108"/>
    </location>
</feature>
<accession>A0A9P6HL06</accession>